<dbReference type="Pfam" id="PF03136">
    <property type="entry name" value="Pup_ligase"/>
    <property type="match status" value="1"/>
</dbReference>
<dbReference type="NCBIfam" id="TIGR03688">
    <property type="entry name" value="depupylase_Dop"/>
    <property type="match status" value="1"/>
</dbReference>
<dbReference type="GO" id="GO:0070490">
    <property type="term" value="P:protein pupylation"/>
    <property type="evidence" value="ECO:0007669"/>
    <property type="project" value="TreeGrafter"/>
</dbReference>
<accession>A0A1W1HZM9</accession>
<dbReference type="PANTHER" id="PTHR42307:SF2">
    <property type="entry name" value="PUP DEAMIDASE_DEPUPYLASE"/>
    <property type="match status" value="1"/>
</dbReference>
<gene>
    <name evidence="2" type="primary">dop</name>
    <name evidence="2" type="ORF">NSJP_0046</name>
</gene>
<dbReference type="GO" id="GO:0008233">
    <property type="term" value="F:peptidase activity"/>
    <property type="evidence" value="ECO:0007669"/>
    <property type="project" value="InterPro"/>
</dbReference>
<dbReference type="PANTHER" id="PTHR42307">
    <property type="entry name" value="PUP DEAMIDASE/DEPUPYLASE"/>
    <property type="match status" value="1"/>
</dbReference>
<dbReference type="KEGG" id="nja:NSJP_0046"/>
<dbReference type="EMBL" id="LT828648">
    <property type="protein sequence ID" value="SLM46218.1"/>
    <property type="molecule type" value="Genomic_DNA"/>
</dbReference>
<dbReference type="GO" id="GO:0019941">
    <property type="term" value="P:modification-dependent protein catabolic process"/>
    <property type="evidence" value="ECO:0007669"/>
    <property type="project" value="InterPro"/>
</dbReference>
<name>A0A1W1HZM9_9BACT</name>
<dbReference type="GO" id="GO:0016811">
    <property type="term" value="F:hydrolase activity, acting on carbon-nitrogen (but not peptide) bonds, in linear amides"/>
    <property type="evidence" value="ECO:0007669"/>
    <property type="project" value="InterPro"/>
</dbReference>
<reference evidence="2 3" key="1">
    <citation type="submission" date="2017-03" db="EMBL/GenBank/DDBJ databases">
        <authorList>
            <person name="Afonso C.L."/>
            <person name="Miller P.J."/>
            <person name="Scott M.A."/>
            <person name="Spackman E."/>
            <person name="Goraichik I."/>
            <person name="Dimitrov K.M."/>
            <person name="Suarez D.L."/>
            <person name="Swayne D.E."/>
        </authorList>
    </citation>
    <scope>NUCLEOTIDE SEQUENCE [LARGE SCALE GENOMIC DNA]</scope>
    <source>
        <strain evidence="2">Genome sequencing of Nitrospira japonica strain NJ11</strain>
    </source>
</reference>
<dbReference type="Proteomes" id="UP000192042">
    <property type="component" value="Chromosome I"/>
</dbReference>
<evidence type="ECO:0000313" key="2">
    <source>
        <dbReference type="EMBL" id="SLM46218.1"/>
    </source>
</evidence>
<keyword evidence="3" id="KW-1185">Reference proteome</keyword>
<dbReference type="InterPro" id="IPR004347">
    <property type="entry name" value="Pup_ligase/deamidase"/>
</dbReference>
<dbReference type="EC" id="3.4.-.-" evidence="2"/>
<keyword evidence="2" id="KW-0378">Hydrolase</keyword>
<dbReference type="RefSeq" id="WP_080884945.1">
    <property type="nucleotide sequence ID" value="NZ_LT828648.1"/>
</dbReference>
<protein>
    <submittedName>
        <fullName evidence="2">Depupylase</fullName>
        <ecNumber evidence="2">3.4.-.-</ecNumber>
    </submittedName>
</protein>
<dbReference type="OrthoDB" id="9760627at2"/>
<proteinExistence type="inferred from homology"/>
<dbReference type="STRING" id="1325564.NSJP_0046"/>
<evidence type="ECO:0000256" key="1">
    <source>
        <dbReference type="ARBA" id="ARBA00009114"/>
    </source>
</evidence>
<dbReference type="GO" id="GO:0010498">
    <property type="term" value="P:proteasomal protein catabolic process"/>
    <property type="evidence" value="ECO:0007669"/>
    <property type="project" value="InterPro"/>
</dbReference>
<comment type="similarity">
    <text evidence="1">Belongs to the Pup ligase/Pup deamidase family. Pup deamidase subfamily.</text>
</comment>
<dbReference type="AlphaFoldDB" id="A0A1W1HZM9"/>
<organism evidence="2 3">
    <name type="scientific">Nitrospira japonica</name>
    <dbReference type="NCBI Taxonomy" id="1325564"/>
    <lineage>
        <taxon>Bacteria</taxon>
        <taxon>Pseudomonadati</taxon>
        <taxon>Nitrospirota</taxon>
        <taxon>Nitrospiria</taxon>
        <taxon>Nitrospirales</taxon>
        <taxon>Nitrospiraceae</taxon>
        <taxon>Nitrospira</taxon>
    </lineage>
</organism>
<sequence length="499" mass="56122">MADANAPSTPRVLGTETEFGIASRDAALSDPITNSLAVIGHYPGLSVPHAVWDYENENPLLDARGFEVDGERERPNPDYNRQLNKVLANGGRLYVDGAHPEYSTPECTNAREVVAFERVAERILAQCLDAMTKARGREQIVLYKNNSDGKGNSYGYHENYLVSRSVPFERLVQVLAPFFVTRPIFAGAGKVGAENQTSPADYQISQRADFFECLVDLNTMVKRPIVNSRDEPHCEYAKYRRLHVIVGDANMAELSTYLKVGTLAIVLDLVEAGADLPKFELEDPVRAIKQVSRDLTIKEPLRLAGGQATTALAMQRGYLKAAMDFYACHDLPQVTKDVLVRWEEVLDKLERDPRSLVRELDWVAKRHLMESYMERKGCGWNDPRIRLMDLQYHDVRPDKGLYYTLERSHMVERIVQDVEISRAEFMPPSGTRAFFRGRCVGKYAKSIYGASWTSVLFDLGNTTIKKVPLMDPLRGTEALTADLLEQSDSAEALLEKLKA</sequence>
<evidence type="ECO:0000313" key="3">
    <source>
        <dbReference type="Proteomes" id="UP000192042"/>
    </source>
</evidence>
<dbReference type="GO" id="GO:0005524">
    <property type="term" value="F:ATP binding"/>
    <property type="evidence" value="ECO:0007669"/>
    <property type="project" value="TreeGrafter"/>
</dbReference>
<dbReference type="InterPro" id="IPR022366">
    <property type="entry name" value="Pup_deamidase"/>
</dbReference>